<comment type="caution">
    <text evidence="3">The sequence shown here is derived from an EMBL/GenBank/DDBJ whole genome shotgun (WGS) entry which is preliminary data.</text>
</comment>
<reference evidence="3 4" key="1">
    <citation type="submission" date="2018-09" db="EMBL/GenBank/DDBJ databases">
        <title>Genomic investigation of the strawberry pathogen Phytophthora fragariae indicates pathogenicity is determined by transcriptional variation in three key races.</title>
        <authorList>
            <person name="Adams T.M."/>
            <person name="Armitage A.D."/>
            <person name="Sobczyk M.K."/>
            <person name="Bates H.J."/>
            <person name="Dunwell J.M."/>
            <person name="Nellist C.F."/>
            <person name="Harrison R.J."/>
        </authorList>
    </citation>
    <scope>NUCLEOTIDE SEQUENCE [LARGE SCALE GENOMIC DNA]</scope>
    <source>
        <strain evidence="3 4">SCRP245</strain>
    </source>
</reference>
<dbReference type="AlphaFoldDB" id="A0A6A3GKQ5"/>
<protein>
    <submittedName>
        <fullName evidence="3">Uncharacterized protein</fullName>
    </submittedName>
</protein>
<feature type="transmembrane region" description="Helical" evidence="2">
    <location>
        <begin position="20"/>
        <end position="38"/>
    </location>
</feature>
<evidence type="ECO:0000313" key="4">
    <source>
        <dbReference type="Proteomes" id="UP000460718"/>
    </source>
</evidence>
<dbReference type="Proteomes" id="UP000460718">
    <property type="component" value="Unassembled WGS sequence"/>
</dbReference>
<feature type="transmembrane region" description="Helical" evidence="2">
    <location>
        <begin position="154"/>
        <end position="174"/>
    </location>
</feature>
<evidence type="ECO:0000313" key="3">
    <source>
        <dbReference type="EMBL" id="KAE8957017.1"/>
    </source>
</evidence>
<feature type="transmembrane region" description="Helical" evidence="2">
    <location>
        <begin position="129"/>
        <end position="148"/>
    </location>
</feature>
<gene>
    <name evidence="3" type="ORF">PF011_g31287</name>
</gene>
<dbReference type="EMBL" id="QXFW01007476">
    <property type="protein sequence ID" value="KAE8957017.1"/>
    <property type="molecule type" value="Genomic_DNA"/>
</dbReference>
<keyword evidence="2" id="KW-0812">Transmembrane</keyword>
<feature type="transmembrane region" description="Helical" evidence="2">
    <location>
        <begin position="186"/>
        <end position="203"/>
    </location>
</feature>
<feature type="region of interest" description="Disordered" evidence="1">
    <location>
        <begin position="100"/>
        <end position="123"/>
    </location>
</feature>
<evidence type="ECO:0000256" key="1">
    <source>
        <dbReference type="SAM" id="MobiDB-lite"/>
    </source>
</evidence>
<keyword evidence="2" id="KW-0472">Membrane</keyword>
<name>A0A6A3GKQ5_9STRA</name>
<accession>A0A6A3GKQ5</accession>
<proteinExistence type="predicted"/>
<organism evidence="3 4">
    <name type="scientific">Phytophthora fragariae</name>
    <dbReference type="NCBI Taxonomy" id="53985"/>
    <lineage>
        <taxon>Eukaryota</taxon>
        <taxon>Sar</taxon>
        <taxon>Stramenopiles</taxon>
        <taxon>Oomycota</taxon>
        <taxon>Peronosporomycetes</taxon>
        <taxon>Peronosporales</taxon>
        <taxon>Peronosporaceae</taxon>
        <taxon>Phytophthora</taxon>
    </lineage>
</organism>
<keyword evidence="2" id="KW-1133">Transmembrane helix</keyword>
<evidence type="ECO:0000256" key="2">
    <source>
        <dbReference type="SAM" id="Phobius"/>
    </source>
</evidence>
<feature type="compositionally biased region" description="Low complexity" evidence="1">
    <location>
        <begin position="100"/>
        <end position="115"/>
    </location>
</feature>
<sequence length="206" mass="20323">MASSSPLNFVSFSDLAFSRITIGAGGAIAGVSTALVASDAGRRGGGVRAGPIPPWPSSLLDAVVSGRAAAVPGPRVPSLVGPPMACAPVTVAGVTPVPATSRASPAARPSPLARAPRPPPLSSKCPMPALTPAPSGVFPVAVLISSVLSVTVPLSSVSTILVVTCCFVAAALSIDAARRSARSSRGVLLVSVVILLELAHVIQNGS</sequence>